<dbReference type="Proteomes" id="UP001501116">
    <property type="component" value="Unassembled WGS sequence"/>
</dbReference>
<evidence type="ECO:0000256" key="1">
    <source>
        <dbReference type="SAM" id="MobiDB-lite"/>
    </source>
</evidence>
<accession>A0ABN2R3V6</accession>
<reference evidence="2 3" key="1">
    <citation type="journal article" date="2019" name="Int. J. Syst. Evol. Microbiol.">
        <title>The Global Catalogue of Microorganisms (GCM) 10K type strain sequencing project: providing services to taxonomists for standard genome sequencing and annotation.</title>
        <authorList>
            <consortium name="The Broad Institute Genomics Platform"/>
            <consortium name="The Broad Institute Genome Sequencing Center for Infectious Disease"/>
            <person name="Wu L."/>
            <person name="Ma J."/>
        </authorList>
    </citation>
    <scope>NUCLEOTIDE SEQUENCE [LARGE SCALE GENOMIC DNA]</scope>
    <source>
        <strain evidence="2 3">JCM 14545</strain>
    </source>
</reference>
<feature type="region of interest" description="Disordered" evidence="1">
    <location>
        <begin position="1"/>
        <end position="56"/>
    </location>
</feature>
<name>A0ABN2R3V6_9PSEU</name>
<evidence type="ECO:0000313" key="2">
    <source>
        <dbReference type="EMBL" id="GAA1962812.1"/>
    </source>
</evidence>
<comment type="caution">
    <text evidence="2">The sequence shown here is derived from an EMBL/GenBank/DDBJ whole genome shotgun (WGS) entry which is preliminary data.</text>
</comment>
<dbReference type="RefSeq" id="WP_344419955.1">
    <property type="nucleotide sequence ID" value="NZ_BAAANN010000014.1"/>
</dbReference>
<sequence length="56" mass="6472">MGEVEKRAETRAHLLPEEERADSDDPRAQARAVLKESEERTEKPEPEQRRTPEESA</sequence>
<dbReference type="EMBL" id="BAAANN010000014">
    <property type="protein sequence ID" value="GAA1962812.1"/>
    <property type="molecule type" value="Genomic_DNA"/>
</dbReference>
<evidence type="ECO:0000313" key="3">
    <source>
        <dbReference type="Proteomes" id="UP001501116"/>
    </source>
</evidence>
<proteinExistence type="predicted"/>
<gene>
    <name evidence="2" type="ORF">GCM10009754_37630</name>
</gene>
<protein>
    <submittedName>
        <fullName evidence="2">Uncharacterized protein</fullName>
    </submittedName>
</protein>
<keyword evidence="3" id="KW-1185">Reference proteome</keyword>
<organism evidence="2 3">
    <name type="scientific">Amycolatopsis minnesotensis</name>
    <dbReference type="NCBI Taxonomy" id="337894"/>
    <lineage>
        <taxon>Bacteria</taxon>
        <taxon>Bacillati</taxon>
        <taxon>Actinomycetota</taxon>
        <taxon>Actinomycetes</taxon>
        <taxon>Pseudonocardiales</taxon>
        <taxon>Pseudonocardiaceae</taxon>
        <taxon>Amycolatopsis</taxon>
    </lineage>
</organism>